<feature type="transmembrane region" description="Helical" evidence="10">
    <location>
        <begin position="64"/>
        <end position="85"/>
    </location>
</feature>
<evidence type="ECO:0000256" key="7">
    <source>
        <dbReference type="ARBA" id="ARBA00022989"/>
    </source>
</evidence>
<evidence type="ECO:0000259" key="11">
    <source>
        <dbReference type="PROSITE" id="PS50253"/>
    </source>
</evidence>
<feature type="transmembrane region" description="Helical" evidence="10">
    <location>
        <begin position="7"/>
        <end position="23"/>
    </location>
</feature>
<dbReference type="InterPro" id="IPR000298">
    <property type="entry name" value="Cyt_c_oxidase-like_su3"/>
</dbReference>
<comment type="similarity">
    <text evidence="2">Belongs to the cytochrome c oxidase subunit 3 family.</text>
</comment>
<feature type="transmembrane region" description="Helical" evidence="10">
    <location>
        <begin position="29"/>
        <end position="52"/>
    </location>
</feature>
<evidence type="ECO:0000256" key="8">
    <source>
        <dbReference type="ARBA" id="ARBA00023136"/>
    </source>
</evidence>
<proteinExistence type="inferred from homology"/>
<protein>
    <recommendedName>
        <fullName evidence="4">Cytochrome c oxidase subunit 3</fullName>
        <ecNumber evidence="3">7.1.1.9</ecNumber>
    </recommendedName>
    <alternativeName>
        <fullName evidence="9">Cytochrome c oxidase polypeptide III</fullName>
    </alternativeName>
</protein>
<geneLocation type="mitochondrion" evidence="12"/>
<dbReference type="Gene3D" id="1.20.120.80">
    <property type="entry name" value="Cytochrome c oxidase, subunit III, four-helix bundle"/>
    <property type="match status" value="1"/>
</dbReference>
<sequence>MYSVFPIFFSLVLSVLLALSFFIHGISGWFILLLFLFSCLVGALVMVFELNVWCNFNEVVTSQWINLFVVGEFILFLSLMLPVIYLSPEFTFVESLSDMSGIPLLGLYVLLLSSFCVNEFERCVEDYELSLMGSFDFLLECDFDAAKWLGLTLFNGFVFLVLQYVEFCICPGSVLSGAWYSSCLILVSFHGSHVIFGMGFLVCCYFFLFNDADNSFVSLEKVVDQFRLVYFACFYWHFVDLIWFIVYFLVYFFPGCLVY</sequence>
<dbReference type="GO" id="GO:0019646">
    <property type="term" value="P:aerobic electron transport chain"/>
    <property type="evidence" value="ECO:0007669"/>
    <property type="project" value="InterPro"/>
</dbReference>
<accession>A0A386PWL6</accession>
<dbReference type="InterPro" id="IPR024791">
    <property type="entry name" value="Cyt_c/ubiquinol_Oxase_su3"/>
</dbReference>
<feature type="transmembrane region" description="Helical" evidence="10">
    <location>
        <begin position="228"/>
        <end position="253"/>
    </location>
</feature>
<evidence type="ECO:0000256" key="4">
    <source>
        <dbReference type="ARBA" id="ARBA00015944"/>
    </source>
</evidence>
<gene>
    <name evidence="12" type="primary">cox3</name>
</gene>
<evidence type="ECO:0000256" key="10">
    <source>
        <dbReference type="SAM" id="Phobius"/>
    </source>
</evidence>
<name>A0A386PWL6_9PLAT</name>
<evidence type="ECO:0000256" key="2">
    <source>
        <dbReference type="ARBA" id="ARBA00010581"/>
    </source>
</evidence>
<feature type="transmembrane region" description="Helical" evidence="10">
    <location>
        <begin position="105"/>
        <end position="124"/>
    </location>
</feature>
<comment type="subcellular location">
    <subcellularLocation>
        <location evidence="1">Membrane</location>
        <topology evidence="1">Multi-pass membrane protein</topology>
    </subcellularLocation>
</comment>
<dbReference type="GO" id="GO:0016020">
    <property type="term" value="C:membrane"/>
    <property type="evidence" value="ECO:0007669"/>
    <property type="project" value="UniProtKB-SubCell"/>
</dbReference>
<evidence type="ECO:0000256" key="1">
    <source>
        <dbReference type="ARBA" id="ARBA00004141"/>
    </source>
</evidence>
<dbReference type="EMBL" id="MG458327">
    <property type="protein sequence ID" value="AYE40097.1"/>
    <property type="molecule type" value="Genomic_DNA"/>
</dbReference>
<keyword evidence="8 10" id="KW-0472">Membrane</keyword>
<evidence type="ECO:0000256" key="6">
    <source>
        <dbReference type="ARBA" id="ARBA00022967"/>
    </source>
</evidence>
<keyword evidence="6" id="KW-1278">Translocase</keyword>
<evidence type="ECO:0000256" key="9">
    <source>
        <dbReference type="ARBA" id="ARBA00031625"/>
    </source>
</evidence>
<evidence type="ECO:0000256" key="3">
    <source>
        <dbReference type="ARBA" id="ARBA00012949"/>
    </source>
</evidence>
<keyword evidence="7 10" id="KW-1133">Transmembrane helix</keyword>
<reference evidence="12" key="1">
    <citation type="journal article" date="2018" name="BMC Evol. Biol.">
        <title>Three new Diplozoidae mitogenomes expose unusual compositional biases within the Monogenea class: implications for phylogenetic studies.</title>
        <authorList>
            <person name="Zhang D."/>
            <person name="Zou H."/>
            <person name="Wu S.G."/>
            <person name="Li M."/>
            <person name="Jakovlic I."/>
            <person name="Zhang J."/>
            <person name="Chen R."/>
            <person name="Li W.X."/>
            <person name="Wang G.T."/>
        </authorList>
    </citation>
    <scope>NUCLEOTIDE SEQUENCE</scope>
</reference>
<feature type="transmembrane region" description="Helical" evidence="10">
    <location>
        <begin position="177"/>
        <end position="208"/>
    </location>
</feature>
<dbReference type="InterPro" id="IPR013833">
    <property type="entry name" value="Cyt_c_oxidase_su3_a-hlx"/>
</dbReference>
<keyword evidence="12" id="KW-0496">Mitochondrion</keyword>
<dbReference type="SUPFAM" id="SSF81452">
    <property type="entry name" value="Cytochrome c oxidase subunit III-like"/>
    <property type="match status" value="1"/>
</dbReference>
<dbReference type="PANTHER" id="PTHR11403:SF7">
    <property type="entry name" value="CYTOCHROME C OXIDASE SUBUNIT 3"/>
    <property type="match status" value="1"/>
</dbReference>
<dbReference type="PANTHER" id="PTHR11403">
    <property type="entry name" value="CYTOCHROME C OXIDASE SUBUNIT III"/>
    <property type="match status" value="1"/>
</dbReference>
<organism evidence="12">
    <name type="scientific">Paradiplozoon opsariichthydis</name>
    <dbReference type="NCBI Taxonomy" id="340994"/>
    <lineage>
        <taxon>Eukaryota</taxon>
        <taxon>Metazoa</taxon>
        <taxon>Spiralia</taxon>
        <taxon>Lophotrochozoa</taxon>
        <taxon>Platyhelminthes</taxon>
        <taxon>Monogenea</taxon>
        <taxon>Polyopisthocotylea</taxon>
        <taxon>Mazocraeidea</taxon>
        <taxon>Diplozoidae</taxon>
        <taxon>Paradiplozoon</taxon>
    </lineage>
</organism>
<feature type="transmembrane region" description="Helical" evidence="10">
    <location>
        <begin position="145"/>
        <end position="165"/>
    </location>
</feature>
<feature type="domain" description="Heme-copper oxidase subunit III family profile" evidence="11">
    <location>
        <begin position="67"/>
        <end position="255"/>
    </location>
</feature>
<dbReference type="PROSITE" id="PS50253">
    <property type="entry name" value="COX3"/>
    <property type="match status" value="1"/>
</dbReference>
<evidence type="ECO:0000313" key="12">
    <source>
        <dbReference type="EMBL" id="AYE40097.1"/>
    </source>
</evidence>
<evidence type="ECO:0000256" key="5">
    <source>
        <dbReference type="ARBA" id="ARBA00022692"/>
    </source>
</evidence>
<dbReference type="AlphaFoldDB" id="A0A386PWL6"/>
<keyword evidence="5 10" id="KW-0812">Transmembrane</keyword>
<dbReference type="EC" id="7.1.1.9" evidence="3"/>
<dbReference type="InterPro" id="IPR035973">
    <property type="entry name" value="Cyt_c_oxidase_su3-like_sf"/>
</dbReference>
<dbReference type="GO" id="GO:0004129">
    <property type="term" value="F:cytochrome-c oxidase activity"/>
    <property type="evidence" value="ECO:0007669"/>
    <property type="project" value="UniProtKB-EC"/>
</dbReference>